<organism evidence="1 2">
    <name type="scientific">Eumeta variegata</name>
    <name type="common">Bagworm moth</name>
    <name type="synonym">Eumeta japonica</name>
    <dbReference type="NCBI Taxonomy" id="151549"/>
    <lineage>
        <taxon>Eukaryota</taxon>
        <taxon>Metazoa</taxon>
        <taxon>Ecdysozoa</taxon>
        <taxon>Arthropoda</taxon>
        <taxon>Hexapoda</taxon>
        <taxon>Insecta</taxon>
        <taxon>Pterygota</taxon>
        <taxon>Neoptera</taxon>
        <taxon>Endopterygota</taxon>
        <taxon>Lepidoptera</taxon>
        <taxon>Glossata</taxon>
        <taxon>Ditrysia</taxon>
        <taxon>Tineoidea</taxon>
        <taxon>Psychidae</taxon>
        <taxon>Oiketicinae</taxon>
        <taxon>Eumeta</taxon>
    </lineage>
</organism>
<name>A0A4C1UHV3_EUMVA</name>
<comment type="caution">
    <text evidence="1">The sequence shown here is derived from an EMBL/GenBank/DDBJ whole genome shotgun (WGS) entry which is preliminary data.</text>
</comment>
<accession>A0A4C1UHV3</accession>
<dbReference type="AlphaFoldDB" id="A0A4C1UHV3"/>
<dbReference type="OrthoDB" id="6370710at2759"/>
<keyword evidence="2" id="KW-1185">Reference proteome</keyword>
<reference evidence="1 2" key="1">
    <citation type="journal article" date="2019" name="Commun. Biol.">
        <title>The bagworm genome reveals a unique fibroin gene that provides high tensile strength.</title>
        <authorList>
            <person name="Kono N."/>
            <person name="Nakamura H."/>
            <person name="Ohtoshi R."/>
            <person name="Tomita M."/>
            <person name="Numata K."/>
            <person name="Arakawa K."/>
        </authorList>
    </citation>
    <scope>NUCLEOTIDE SEQUENCE [LARGE SCALE GENOMIC DNA]</scope>
</reference>
<evidence type="ECO:0000313" key="1">
    <source>
        <dbReference type="EMBL" id="GBP26008.1"/>
    </source>
</evidence>
<protein>
    <submittedName>
        <fullName evidence="1">Uncharacterized protein</fullName>
    </submittedName>
</protein>
<evidence type="ECO:0000313" key="2">
    <source>
        <dbReference type="Proteomes" id="UP000299102"/>
    </source>
</evidence>
<dbReference type="Proteomes" id="UP000299102">
    <property type="component" value="Unassembled WGS sequence"/>
</dbReference>
<gene>
    <name evidence="1" type="ORF">EVAR_84568_1</name>
</gene>
<sequence length="94" mass="10715">MPLVRRRPSNPCAAGVRAAGDVKAGYGRRNMKVGSMQWRCDRCVVCVVSRKGRCRNSDFRERCGLKEDVVTRGEGGMLRWFGHLERMNESRLTK</sequence>
<dbReference type="EMBL" id="BGZK01000174">
    <property type="protein sequence ID" value="GBP26008.1"/>
    <property type="molecule type" value="Genomic_DNA"/>
</dbReference>
<proteinExistence type="predicted"/>